<dbReference type="InterPro" id="IPR042042">
    <property type="entry name" value="Tip20p_domB"/>
</dbReference>
<dbReference type="eggNOG" id="KOG2218">
    <property type="taxonomic scope" value="Eukaryota"/>
</dbReference>
<feature type="coiled-coil region" evidence="2">
    <location>
        <begin position="29"/>
        <end position="95"/>
    </location>
</feature>
<dbReference type="RefSeq" id="XP_002432551.1">
    <property type="nucleotide sequence ID" value="XM_002432506.1"/>
</dbReference>
<dbReference type="PROSITE" id="PS51386">
    <property type="entry name" value="RINT1_TIP20"/>
    <property type="match status" value="1"/>
</dbReference>
<dbReference type="InParanoid" id="E0W2F7"/>
<dbReference type="KEGG" id="phu:Phum_PHUM591690"/>
<protein>
    <recommendedName>
        <fullName evidence="6">RAD50-interacting protein</fullName>
    </recommendedName>
</protein>
<dbReference type="InterPro" id="IPR042044">
    <property type="entry name" value="EXOC6PINT-1/Sec15/Tip20_C_dom2"/>
</dbReference>
<gene>
    <name evidence="4" type="primary">8232787</name>
    <name evidence="3" type="ORF">Phum_PHUM591690</name>
</gene>
<dbReference type="Pfam" id="PF04437">
    <property type="entry name" value="RINT1_TIP1"/>
    <property type="match status" value="1"/>
</dbReference>
<dbReference type="EMBL" id="DS235878">
    <property type="protein sequence ID" value="EEB19813.1"/>
    <property type="molecule type" value="Genomic_DNA"/>
</dbReference>
<evidence type="ECO:0000313" key="5">
    <source>
        <dbReference type="Proteomes" id="UP000009046"/>
    </source>
</evidence>
<accession>E0W2F7</accession>
<keyword evidence="5" id="KW-1185">Reference proteome</keyword>
<dbReference type="InterPro" id="IPR007528">
    <property type="entry name" value="RINT1_Tip20"/>
</dbReference>
<reference evidence="4" key="3">
    <citation type="submission" date="2021-02" db="UniProtKB">
        <authorList>
            <consortium name="EnsemblMetazoa"/>
        </authorList>
    </citation>
    <scope>IDENTIFICATION</scope>
    <source>
        <strain evidence="4">USDA</strain>
    </source>
</reference>
<dbReference type="GO" id="GO:0006890">
    <property type="term" value="P:retrograde vesicle-mediated transport, Golgi to endoplasmic reticulum"/>
    <property type="evidence" value="ECO:0007669"/>
    <property type="project" value="InterPro"/>
</dbReference>
<sequence length="677" mass="78881">MDETTSIENVESKVINKINEKFGSDVLKLSESDDLQKNLEEEKKNIENSLIVDNNDVPSKISSALQHVQNTLDKINKLSERHNDLCKSVDTYEKKVCKVKSKAADYIDKITALEKASAYLEVIKKVEELSSSLESGINEKNEKKQITNYIALNDICESLVNSKCTHLLLYVNETVHYWHNILKDHFNADYEEILKTLKWPFIGNILRSTHTTETLNRFQTLTEYLIQIQLPKEKQPLIFPTEFEPLSLPMTQLIKPLKKRFSYHFMGSKQTNRADKPEWYFTQILTWIRDHQDFVEQNVQPVYNKLNIKKTSARIEFIRGLVHIAVEKLHFELPQLSYNDSLFAHCMDEALGFDKEVRNGYGYPTSEPGVIEIITQAQIFLKWINMEKRLTLEKMDIFLTSPSAFNTLVSGDIDENRITECGHSFINLLSTLTERYEILPQPGHKLQFLQLQLDLIDDFRVRLLQKLNEESSDLLTSKFPFILNTVNYVRDILEEWGSTTHFLHLQFFKSKLDGKIESTGSVFDECLTVLTKMKNDLLVDLVDHVFMDIKAKSMPYRKDKWHAMESMKNYVKPTITPTACPMFEVLISKLHQMQEFLAASLFNKCWQMLAQKIDQYLYEEIVSICVFNEGGALQFHYDITKNLFPLFGFMYFVNNANRIGIISHSSNYRKRRRICSK</sequence>
<comment type="similarity">
    <text evidence="1">Belongs to the RINT1 family.</text>
</comment>
<reference evidence="3" key="1">
    <citation type="submission" date="2007-04" db="EMBL/GenBank/DDBJ databases">
        <title>Annotation of Pediculus humanus corporis strain USDA.</title>
        <authorList>
            <person name="Kirkness E."/>
            <person name="Hannick L."/>
            <person name="Hass B."/>
            <person name="Bruggner R."/>
            <person name="Lawson D."/>
            <person name="Bidwell S."/>
            <person name="Joardar V."/>
            <person name="Caler E."/>
            <person name="Walenz B."/>
            <person name="Inman J."/>
            <person name="Schobel S."/>
            <person name="Galinsky K."/>
            <person name="Amedeo P."/>
            <person name="Strausberg R."/>
        </authorList>
    </citation>
    <scope>NUCLEOTIDE SEQUENCE</scope>
    <source>
        <strain evidence="3">USDA</strain>
    </source>
</reference>
<evidence type="ECO:0000313" key="3">
    <source>
        <dbReference type="EMBL" id="EEB19813.1"/>
    </source>
</evidence>
<dbReference type="Gene3D" id="1.20.58.670">
    <property type="entry name" value="Dsl1p vesicle tethering complex, Tip20p subunit, domain D"/>
    <property type="match status" value="1"/>
</dbReference>
<proteinExistence type="inferred from homology"/>
<reference evidence="3" key="2">
    <citation type="submission" date="2007-04" db="EMBL/GenBank/DDBJ databases">
        <title>The genome of the human body louse.</title>
        <authorList>
            <consortium name="The Human Body Louse Genome Consortium"/>
            <person name="Kirkness E."/>
            <person name="Walenz B."/>
            <person name="Hass B."/>
            <person name="Bruggner R."/>
            <person name="Strausberg R."/>
        </authorList>
    </citation>
    <scope>NUCLEOTIDE SEQUENCE</scope>
    <source>
        <strain evidence="3">USDA</strain>
    </source>
</reference>
<organism>
    <name type="scientific">Pediculus humanus subsp. corporis</name>
    <name type="common">Body louse</name>
    <dbReference type="NCBI Taxonomy" id="121224"/>
    <lineage>
        <taxon>Eukaryota</taxon>
        <taxon>Metazoa</taxon>
        <taxon>Ecdysozoa</taxon>
        <taxon>Arthropoda</taxon>
        <taxon>Hexapoda</taxon>
        <taxon>Insecta</taxon>
        <taxon>Pterygota</taxon>
        <taxon>Neoptera</taxon>
        <taxon>Paraneoptera</taxon>
        <taxon>Psocodea</taxon>
        <taxon>Troctomorpha</taxon>
        <taxon>Phthiraptera</taxon>
        <taxon>Anoplura</taxon>
        <taxon>Pediculidae</taxon>
        <taxon>Pediculus</taxon>
    </lineage>
</organism>
<evidence type="ECO:0000256" key="1">
    <source>
        <dbReference type="ARBA" id="ARBA00061158"/>
    </source>
</evidence>
<dbReference type="GO" id="GO:0070939">
    <property type="term" value="C:Dsl1/NZR complex"/>
    <property type="evidence" value="ECO:0007669"/>
    <property type="project" value="InterPro"/>
</dbReference>
<dbReference type="STRING" id="121224.E0W2F7"/>
<dbReference type="Proteomes" id="UP000009046">
    <property type="component" value="Unassembled WGS sequence"/>
</dbReference>
<name>E0W2F7_PEDHC</name>
<dbReference type="PANTHER" id="PTHR13520:SF0">
    <property type="entry name" value="RAD50-INTERACTING PROTEIN 1"/>
    <property type="match status" value="1"/>
</dbReference>
<evidence type="ECO:0000256" key="2">
    <source>
        <dbReference type="SAM" id="Coils"/>
    </source>
</evidence>
<dbReference type="Gene3D" id="1.20.58.1420">
    <property type="entry name" value="Dsl1p vesicle tethering complex, Tip20p subunit, domain B"/>
    <property type="match status" value="1"/>
</dbReference>
<evidence type="ECO:0008006" key="6">
    <source>
        <dbReference type="Google" id="ProtNLM"/>
    </source>
</evidence>
<evidence type="ECO:0000313" key="4">
    <source>
        <dbReference type="EnsemblMetazoa" id="PHUM591690-PA"/>
    </source>
</evidence>
<dbReference type="GO" id="GO:0060628">
    <property type="term" value="P:regulation of ER to Golgi vesicle-mediated transport"/>
    <property type="evidence" value="ECO:0007669"/>
    <property type="project" value="TreeGrafter"/>
</dbReference>
<dbReference type="EMBL" id="AAZO01007209">
    <property type="status" value="NOT_ANNOTATED_CDS"/>
    <property type="molecule type" value="Genomic_DNA"/>
</dbReference>
<keyword evidence="2" id="KW-0175">Coiled coil</keyword>
<dbReference type="AlphaFoldDB" id="E0W2F7"/>
<dbReference type="EnsemblMetazoa" id="PHUM591690-RA">
    <property type="protein sequence ID" value="PHUM591690-PA"/>
    <property type="gene ID" value="PHUM591690"/>
</dbReference>
<dbReference type="OrthoDB" id="2189254at2759"/>
<dbReference type="FunFam" id="1.20.58.670:FF:000003">
    <property type="entry name" value="RAD50-interacting protein 1"/>
    <property type="match status" value="1"/>
</dbReference>
<dbReference type="VEuPathDB" id="VectorBase:PHUM591690"/>
<dbReference type="CTD" id="8232787"/>
<dbReference type="HOGENOM" id="CLU_020201_0_0_1"/>
<dbReference type="GeneID" id="8232787"/>
<dbReference type="FunCoup" id="E0W2F7">
    <property type="interactions" value="2455"/>
</dbReference>
<dbReference type="PANTHER" id="PTHR13520">
    <property type="entry name" value="RAD50-INTERACTING PROTEIN 1 RINT-1"/>
    <property type="match status" value="1"/>
</dbReference>
<dbReference type="GO" id="GO:0006888">
    <property type="term" value="P:endoplasmic reticulum to Golgi vesicle-mediated transport"/>
    <property type="evidence" value="ECO:0007669"/>
    <property type="project" value="InterPro"/>
</dbReference>
<dbReference type="OMA" id="GMTWEVL"/>